<name>A0ABZ2LUS1_9BACT</name>
<reference evidence="2 3" key="1">
    <citation type="submission" date="2021-12" db="EMBL/GenBank/DDBJ databases">
        <title>Discovery of the Pendulisporaceae a myxobacterial family with distinct sporulation behavior and unique specialized metabolism.</title>
        <authorList>
            <person name="Garcia R."/>
            <person name="Popoff A."/>
            <person name="Bader C.D."/>
            <person name="Loehr J."/>
            <person name="Walesch S."/>
            <person name="Walt C."/>
            <person name="Boldt J."/>
            <person name="Bunk B."/>
            <person name="Haeckl F.J.F.P.J."/>
            <person name="Gunesch A.P."/>
            <person name="Birkelbach J."/>
            <person name="Nuebel U."/>
            <person name="Pietschmann T."/>
            <person name="Bach T."/>
            <person name="Mueller R."/>
        </authorList>
    </citation>
    <scope>NUCLEOTIDE SEQUENCE [LARGE SCALE GENOMIC DNA]</scope>
    <source>
        <strain evidence="2 3">MSr11954</strain>
    </source>
</reference>
<protein>
    <submittedName>
        <fullName evidence="2">Uncharacterized protein</fullName>
    </submittedName>
</protein>
<evidence type="ECO:0000313" key="2">
    <source>
        <dbReference type="EMBL" id="WXB13364.1"/>
    </source>
</evidence>
<feature type="compositionally biased region" description="Polar residues" evidence="1">
    <location>
        <begin position="71"/>
        <end position="99"/>
    </location>
</feature>
<dbReference type="EMBL" id="CP089984">
    <property type="protein sequence ID" value="WXB13364.1"/>
    <property type="molecule type" value="Genomic_DNA"/>
</dbReference>
<keyword evidence="3" id="KW-1185">Reference proteome</keyword>
<accession>A0ABZ2LUS1</accession>
<evidence type="ECO:0000313" key="3">
    <source>
        <dbReference type="Proteomes" id="UP001370348"/>
    </source>
</evidence>
<proteinExistence type="predicted"/>
<dbReference type="Proteomes" id="UP001370348">
    <property type="component" value="Chromosome"/>
</dbReference>
<evidence type="ECO:0000256" key="1">
    <source>
        <dbReference type="SAM" id="MobiDB-lite"/>
    </source>
</evidence>
<organism evidence="2 3">
    <name type="scientific">Pendulispora albinea</name>
    <dbReference type="NCBI Taxonomy" id="2741071"/>
    <lineage>
        <taxon>Bacteria</taxon>
        <taxon>Pseudomonadati</taxon>
        <taxon>Myxococcota</taxon>
        <taxon>Myxococcia</taxon>
        <taxon>Myxococcales</taxon>
        <taxon>Sorangiineae</taxon>
        <taxon>Pendulisporaceae</taxon>
        <taxon>Pendulispora</taxon>
    </lineage>
</organism>
<feature type="region of interest" description="Disordered" evidence="1">
    <location>
        <begin position="60"/>
        <end position="99"/>
    </location>
</feature>
<dbReference type="RefSeq" id="WP_394822987.1">
    <property type="nucleotide sequence ID" value="NZ_CP089984.1"/>
</dbReference>
<sequence>MNAIAVRIRQIGQFATNLVRDDRGDMSYADKTVHISSAAKVVLAATAITAAAAGVTSVANNANSSSDHTSEQINNATGASHTGSGTVQAPFSSGSGKGP</sequence>
<gene>
    <name evidence="2" type="ORF">LZC94_36665</name>
</gene>